<dbReference type="InterPro" id="IPR029060">
    <property type="entry name" value="PIN-like_dom_sf"/>
</dbReference>
<dbReference type="Gene3D" id="3.40.50.1010">
    <property type="entry name" value="5'-nuclease"/>
    <property type="match status" value="1"/>
</dbReference>
<dbReference type="KEGG" id="vg:54980166"/>
<feature type="region of interest" description="Disordered" evidence="1">
    <location>
        <begin position="185"/>
        <end position="204"/>
    </location>
</feature>
<sequence>MNEPIFDYGGEVSEKEVNVKVWPKEGNMTALIDGDLLPYMTAFATEDIIGIQAQALVDQGHCASLKDTPQFEGVFDSLCATLNRWIRDCKCDSAIIYTTNSSSNFRLRLAYTNPYKGQRPEEKPVFFQELKEKMSETFDLVVSDGNEADDDLSIEAWERYRRNIEPYGIQVGSLKHKELSDSVTCSSDKDSTITPTRNYNPQSRKHQWVTHIGELLPKYNKRMVNNYKYVGTGEFWKRGEKSGQEKLKRIIDGQVPSKALEDLKGSGLKFFYAQIIMGDNADNYKGLAGYGQTAAFEALNHLSTERELYEAALSLYKEKYGEGTHWCPNYRGTQEYYDLCMSVKGVPPDDWDFWKGKGAYLTAYDRMLEQGRMAWMQTFKGEIWRSHKSRIIYGDDKEFWHDR</sequence>
<name>A0A1W5S6W6_9CAUD</name>
<protein>
    <submittedName>
        <fullName evidence="2">Exonuclease</fullName>
    </submittedName>
</protein>
<keyword evidence="3" id="KW-1185">Reference proteome</keyword>
<keyword evidence="2" id="KW-0269">Exonuclease</keyword>
<keyword evidence="2" id="KW-0540">Nuclease</keyword>
<feature type="compositionally biased region" description="Polar residues" evidence="1">
    <location>
        <begin position="185"/>
        <end position="202"/>
    </location>
</feature>
<dbReference type="GeneID" id="54980166"/>
<dbReference type="GO" id="GO:0004527">
    <property type="term" value="F:exonuclease activity"/>
    <property type="evidence" value="ECO:0007669"/>
    <property type="project" value="UniProtKB-KW"/>
</dbReference>
<organism evidence="2 3">
    <name type="scientific">Marinomonas phage CPP1m</name>
    <dbReference type="NCBI Taxonomy" id="1965370"/>
    <lineage>
        <taxon>Viruses</taxon>
        <taxon>Duplodnaviria</taxon>
        <taxon>Heunggongvirae</taxon>
        <taxon>Uroviricota</taxon>
        <taxon>Caudoviricetes</taxon>
        <taxon>Autographivirales</taxon>
        <taxon>Autosignataviridae</taxon>
        <taxon>Colwellvirinae</taxon>
        <taxon>Murciavirus</taxon>
        <taxon>Murciavirus CPP1m</taxon>
    </lineage>
</organism>
<accession>A0A1W5S6W6</accession>
<dbReference type="Proteomes" id="UP000224896">
    <property type="component" value="Segment"/>
</dbReference>
<dbReference type="Gene3D" id="1.10.150.20">
    <property type="entry name" value="5' to 3' exonuclease, C-terminal subdomain"/>
    <property type="match status" value="1"/>
</dbReference>
<dbReference type="SUPFAM" id="SSF47807">
    <property type="entry name" value="5' to 3' exonuclease, C-terminal subdomain"/>
    <property type="match status" value="1"/>
</dbReference>
<reference evidence="3" key="1">
    <citation type="submission" date="2017-02" db="EMBL/GenBank/DDBJ databases">
        <authorList>
            <person name="Lucas-Elio P."/>
            <person name="Silas S."/>
            <person name="Fire A.Z."/>
            <person name="Sanchez-Amat A."/>
        </authorList>
    </citation>
    <scope>NUCLEOTIDE SEQUENCE [LARGE SCALE GENOMIC DNA]</scope>
</reference>
<evidence type="ECO:0000256" key="1">
    <source>
        <dbReference type="SAM" id="MobiDB-lite"/>
    </source>
</evidence>
<dbReference type="SUPFAM" id="SSF88723">
    <property type="entry name" value="PIN domain-like"/>
    <property type="match status" value="1"/>
</dbReference>
<evidence type="ECO:0000313" key="3">
    <source>
        <dbReference type="Proteomes" id="UP000224896"/>
    </source>
</evidence>
<proteinExistence type="predicted"/>
<evidence type="ECO:0000313" key="2">
    <source>
        <dbReference type="EMBL" id="ARB11242.1"/>
    </source>
</evidence>
<dbReference type="RefSeq" id="YP_009790012.1">
    <property type="nucleotide sequence ID" value="NC_047821.1"/>
</dbReference>
<dbReference type="EMBL" id="KY626176">
    <property type="protein sequence ID" value="ARB11242.1"/>
    <property type="molecule type" value="Genomic_DNA"/>
</dbReference>
<keyword evidence="2" id="KW-0378">Hydrolase</keyword>
<dbReference type="InterPro" id="IPR036279">
    <property type="entry name" value="5-3_exonuclease_C_sf"/>
</dbReference>